<comment type="catalytic activity">
    <reaction evidence="1">
        <text>Couples ATP hydrolysis with the unwinding of duplex DNA by translocating in the 3'-5' direction.</text>
        <dbReference type="EC" id="5.6.2.4"/>
    </reaction>
</comment>
<dbReference type="InterPro" id="IPR002121">
    <property type="entry name" value="HRDC_dom"/>
</dbReference>
<evidence type="ECO:0000256" key="2">
    <source>
        <dbReference type="ARBA" id="ARBA00034808"/>
    </source>
</evidence>
<accession>A0AAJ5JLD9</accession>
<dbReference type="RefSeq" id="WP_135255057.1">
    <property type="nucleotide sequence ID" value="NZ_CP038865.1"/>
</dbReference>
<dbReference type="InterPro" id="IPR036390">
    <property type="entry name" value="WH_DNA-bd_sf"/>
</dbReference>
<dbReference type="GO" id="GO:0003676">
    <property type="term" value="F:nucleic acid binding"/>
    <property type="evidence" value="ECO:0007669"/>
    <property type="project" value="InterPro"/>
</dbReference>
<evidence type="ECO:0000256" key="1">
    <source>
        <dbReference type="ARBA" id="ARBA00034617"/>
    </source>
</evidence>
<organism evidence="5 7">
    <name type="scientific">Vagococcus xieshaowenii</name>
    <dbReference type="NCBI Taxonomy" id="2562451"/>
    <lineage>
        <taxon>Bacteria</taxon>
        <taxon>Bacillati</taxon>
        <taxon>Bacillota</taxon>
        <taxon>Bacilli</taxon>
        <taxon>Lactobacillales</taxon>
        <taxon>Enterococcaceae</taxon>
        <taxon>Vagococcus</taxon>
    </lineage>
</organism>
<dbReference type="AlphaFoldDB" id="A0AAJ5JLD9"/>
<dbReference type="Proteomes" id="UP000297725">
    <property type="component" value="Unassembled WGS sequence"/>
</dbReference>
<name>A0AAJ5JLD9_9ENTE</name>
<dbReference type="GO" id="GO:0043138">
    <property type="term" value="F:3'-5' DNA helicase activity"/>
    <property type="evidence" value="ECO:0007669"/>
    <property type="project" value="UniProtKB-EC"/>
</dbReference>
<dbReference type="Proteomes" id="UP000296883">
    <property type="component" value="Chromosome"/>
</dbReference>
<dbReference type="Gene3D" id="1.10.150.80">
    <property type="entry name" value="HRDC domain"/>
    <property type="match status" value="1"/>
</dbReference>
<dbReference type="EC" id="5.6.2.4" evidence="2"/>
<evidence type="ECO:0000313" key="4">
    <source>
        <dbReference type="EMBL" id="QCA29461.1"/>
    </source>
</evidence>
<dbReference type="SUPFAM" id="SSF46785">
    <property type="entry name" value="Winged helix' DNA-binding domain"/>
    <property type="match status" value="1"/>
</dbReference>
<protein>
    <recommendedName>
        <fullName evidence="2">DNA 3'-5' helicase</fullName>
        <ecNumber evidence="2">5.6.2.4</ecNumber>
    </recommendedName>
</protein>
<dbReference type="Pfam" id="PF00570">
    <property type="entry name" value="HRDC"/>
    <property type="match status" value="1"/>
</dbReference>
<dbReference type="GO" id="GO:0006281">
    <property type="term" value="P:DNA repair"/>
    <property type="evidence" value="ECO:0007669"/>
    <property type="project" value="InterPro"/>
</dbReference>
<sequence length="180" mass="20424">MERDKQCVLRVIAKLGGQFGKTTTVKVLKGNQLKEEVQEITRCERGCLKNYRKEAIEQMIDQFITEGLVGYRQRGNLQLLRLTSLGWEGILVPLEECSQMLDASTHDRWFEQLRQWRQAQAKLNGVSPFIICSNATLEALVSQRPQTLEALTLVSGMSEKKVADFGESLLACVKRLDTHV</sequence>
<dbReference type="PROSITE" id="PS50967">
    <property type="entry name" value="HRDC"/>
    <property type="match status" value="1"/>
</dbReference>
<keyword evidence="6" id="KW-1185">Reference proteome</keyword>
<dbReference type="SUPFAM" id="SSF47819">
    <property type="entry name" value="HRDC-like"/>
    <property type="match status" value="1"/>
</dbReference>
<gene>
    <name evidence="5" type="ORF">E4031_08665</name>
    <name evidence="4" type="ORF">E4Z98_09075</name>
</gene>
<dbReference type="SMART" id="SM00341">
    <property type="entry name" value="HRDC"/>
    <property type="match status" value="1"/>
</dbReference>
<dbReference type="Pfam" id="PF09382">
    <property type="entry name" value="RQC"/>
    <property type="match status" value="1"/>
</dbReference>
<dbReference type="InterPro" id="IPR044876">
    <property type="entry name" value="HRDC_dom_sf"/>
</dbReference>
<reference evidence="4 6" key="2">
    <citation type="journal article" date="2020" name="Int. J. Syst. Evol. Microbiol.">
        <title>Vagococcus xieshaowenii sp. nov., isolated from snow finch (Montifringilla taczanowskii) cloacal content.</title>
        <authorList>
            <person name="Ge Y."/>
            <person name="Yang J."/>
            <person name="Lai X.H."/>
            <person name="Zhang G."/>
            <person name="Jin D."/>
            <person name="Lu S."/>
            <person name="Wang B."/>
            <person name="Huang Y."/>
            <person name="Huang Y."/>
            <person name="Ren Z."/>
            <person name="Zhang X."/>
            <person name="Xu J."/>
        </authorList>
    </citation>
    <scope>NUCLEOTIDE SEQUENCE [LARGE SCALE GENOMIC DNA]</scope>
    <source>
        <strain evidence="6">personal::cf-49</strain>
        <strain evidence="4">Personal::cf-49</strain>
    </source>
</reference>
<dbReference type="Gene3D" id="1.10.10.10">
    <property type="entry name" value="Winged helix-like DNA-binding domain superfamily/Winged helix DNA-binding domain"/>
    <property type="match status" value="1"/>
</dbReference>
<dbReference type="InterPro" id="IPR010997">
    <property type="entry name" value="HRDC-like_sf"/>
</dbReference>
<evidence type="ECO:0000313" key="5">
    <source>
        <dbReference type="EMBL" id="TFZ39612.1"/>
    </source>
</evidence>
<evidence type="ECO:0000313" key="7">
    <source>
        <dbReference type="Proteomes" id="UP000297725"/>
    </source>
</evidence>
<feature type="domain" description="HRDC" evidence="3">
    <location>
        <begin position="103"/>
        <end position="180"/>
    </location>
</feature>
<dbReference type="EMBL" id="SRHU01000032">
    <property type="protein sequence ID" value="TFZ39612.1"/>
    <property type="molecule type" value="Genomic_DNA"/>
</dbReference>
<dbReference type="InterPro" id="IPR018982">
    <property type="entry name" value="RQC_domain"/>
</dbReference>
<dbReference type="EMBL" id="CP038865">
    <property type="protein sequence ID" value="QCA29461.1"/>
    <property type="molecule type" value="Genomic_DNA"/>
</dbReference>
<dbReference type="GO" id="GO:0006260">
    <property type="term" value="P:DNA replication"/>
    <property type="evidence" value="ECO:0007669"/>
    <property type="project" value="InterPro"/>
</dbReference>
<reference evidence="5 7" key="1">
    <citation type="submission" date="2019-03" db="EMBL/GenBank/DDBJ databases">
        <title>Vagococcus sp. was isolated fron gut of Carduelis flavirostris.</title>
        <authorList>
            <person name="Ge Y."/>
        </authorList>
    </citation>
    <scope>NUCLEOTIDE SEQUENCE [LARGE SCALE GENOMIC DNA]</scope>
    <source>
        <strain evidence="5 7">CF-210</strain>
    </source>
</reference>
<evidence type="ECO:0000313" key="6">
    <source>
        <dbReference type="Proteomes" id="UP000296883"/>
    </source>
</evidence>
<dbReference type="InterPro" id="IPR036388">
    <property type="entry name" value="WH-like_DNA-bd_sf"/>
</dbReference>
<proteinExistence type="predicted"/>
<dbReference type="GO" id="GO:0000166">
    <property type="term" value="F:nucleotide binding"/>
    <property type="evidence" value="ECO:0007669"/>
    <property type="project" value="InterPro"/>
</dbReference>
<evidence type="ECO:0000259" key="3">
    <source>
        <dbReference type="PROSITE" id="PS50967"/>
    </source>
</evidence>